<dbReference type="PRINTS" id="PR00039">
    <property type="entry name" value="HTHLYSR"/>
</dbReference>
<keyword evidence="3" id="KW-0238">DNA-binding</keyword>
<evidence type="ECO:0000256" key="3">
    <source>
        <dbReference type="ARBA" id="ARBA00023125"/>
    </source>
</evidence>
<dbReference type="STRING" id="502025.Hoch_1650"/>
<dbReference type="Gene3D" id="1.10.10.10">
    <property type="entry name" value="Winged helix-like DNA-binding domain superfamily/Winged helix DNA-binding domain"/>
    <property type="match status" value="1"/>
</dbReference>
<dbReference type="PROSITE" id="PS50931">
    <property type="entry name" value="HTH_LYSR"/>
    <property type="match status" value="1"/>
</dbReference>
<dbReference type="KEGG" id="hoh:Hoch_1650"/>
<organism evidence="6 7">
    <name type="scientific">Haliangium ochraceum (strain DSM 14365 / JCM 11303 / SMP-2)</name>
    <dbReference type="NCBI Taxonomy" id="502025"/>
    <lineage>
        <taxon>Bacteria</taxon>
        <taxon>Pseudomonadati</taxon>
        <taxon>Myxococcota</taxon>
        <taxon>Polyangia</taxon>
        <taxon>Haliangiales</taxon>
        <taxon>Kofleriaceae</taxon>
        <taxon>Haliangium</taxon>
    </lineage>
</organism>
<dbReference type="RefSeq" id="WP_012826808.1">
    <property type="nucleotide sequence ID" value="NC_013440.1"/>
</dbReference>
<dbReference type="SUPFAM" id="SSF46785">
    <property type="entry name" value="Winged helix' DNA-binding domain"/>
    <property type="match status" value="1"/>
</dbReference>
<name>D0LWV3_HALO1</name>
<dbReference type="InterPro" id="IPR000847">
    <property type="entry name" value="LysR_HTH_N"/>
</dbReference>
<dbReference type="InterPro" id="IPR005119">
    <property type="entry name" value="LysR_subst-bd"/>
</dbReference>
<feature type="domain" description="HTH lysR-type" evidence="5">
    <location>
        <begin position="14"/>
        <end position="64"/>
    </location>
</feature>
<reference evidence="6 7" key="1">
    <citation type="journal article" date="2010" name="Stand. Genomic Sci.">
        <title>Complete genome sequence of Haliangium ochraceum type strain (SMP-2).</title>
        <authorList>
            <consortium name="US DOE Joint Genome Institute (JGI-PGF)"/>
            <person name="Ivanova N."/>
            <person name="Daum C."/>
            <person name="Lang E."/>
            <person name="Abt B."/>
            <person name="Kopitz M."/>
            <person name="Saunders E."/>
            <person name="Lapidus A."/>
            <person name="Lucas S."/>
            <person name="Glavina Del Rio T."/>
            <person name="Nolan M."/>
            <person name="Tice H."/>
            <person name="Copeland A."/>
            <person name="Cheng J.F."/>
            <person name="Chen F."/>
            <person name="Bruce D."/>
            <person name="Goodwin L."/>
            <person name="Pitluck S."/>
            <person name="Mavromatis K."/>
            <person name="Pati A."/>
            <person name="Mikhailova N."/>
            <person name="Chen A."/>
            <person name="Palaniappan K."/>
            <person name="Land M."/>
            <person name="Hauser L."/>
            <person name="Chang Y.J."/>
            <person name="Jeffries C.D."/>
            <person name="Detter J.C."/>
            <person name="Brettin T."/>
            <person name="Rohde M."/>
            <person name="Goker M."/>
            <person name="Bristow J."/>
            <person name="Markowitz V."/>
            <person name="Eisen J.A."/>
            <person name="Hugenholtz P."/>
            <person name="Kyrpides N.C."/>
            <person name="Klenk H.P."/>
        </authorList>
    </citation>
    <scope>NUCLEOTIDE SEQUENCE [LARGE SCALE GENOMIC DNA]</scope>
    <source>
        <strain evidence="7">DSM 14365 / CIP 107738 / JCM 11303 / AJ 13395 / SMP-2</strain>
    </source>
</reference>
<evidence type="ECO:0000313" key="6">
    <source>
        <dbReference type="EMBL" id="ACY14200.1"/>
    </source>
</evidence>
<dbReference type="PANTHER" id="PTHR30537:SF5">
    <property type="entry name" value="HTH-TYPE TRANSCRIPTIONAL ACTIVATOR TTDR-RELATED"/>
    <property type="match status" value="1"/>
</dbReference>
<dbReference type="CDD" id="cd08422">
    <property type="entry name" value="PBP2_CrgA_like"/>
    <property type="match status" value="1"/>
</dbReference>
<keyword evidence="2" id="KW-0805">Transcription regulation</keyword>
<dbReference type="Gene3D" id="3.40.190.290">
    <property type="match status" value="1"/>
</dbReference>
<dbReference type="GO" id="GO:0003700">
    <property type="term" value="F:DNA-binding transcription factor activity"/>
    <property type="evidence" value="ECO:0007669"/>
    <property type="project" value="InterPro"/>
</dbReference>
<dbReference type="Proteomes" id="UP000001880">
    <property type="component" value="Chromosome"/>
</dbReference>
<dbReference type="OrthoDB" id="5416547at2"/>
<accession>D0LWV3</accession>
<dbReference type="eggNOG" id="COG0583">
    <property type="taxonomic scope" value="Bacteria"/>
</dbReference>
<dbReference type="EMBL" id="CP001804">
    <property type="protein sequence ID" value="ACY14200.1"/>
    <property type="molecule type" value="Genomic_DNA"/>
</dbReference>
<comment type="similarity">
    <text evidence="1">Belongs to the LysR transcriptional regulatory family.</text>
</comment>
<dbReference type="Pfam" id="PF00126">
    <property type="entry name" value="HTH_1"/>
    <property type="match status" value="1"/>
</dbReference>
<sequence>MRTIQQADPGAILVFVEVVKQQNFRAAARALGLSKSTVSQRVADLEEHLGARLLTRTTRSLKLTDIGASFHREVAPALDALRNAEALVGTLQARPSGRLRLTAPVELGHDLLGSVLGRYATQYPEVEIDVVLTDRMVNLVEEGFDLAIRVGPLADSNLVSRRLRMPQELCTVASPRYLAQRGTPKTPRDLAAHRCLVMTGAQTPSAWRYRVDGKERAFSVTPHIAVNSFTVLREVALADAGIARMPLRYAEGDIAAKRLRRVLARYAPQGRATLVVYPPARHISPALRAMVDLLVENDDLACAEAEAEAEE</sequence>
<protein>
    <submittedName>
        <fullName evidence="6">Transcriptional regulator, LysR family</fullName>
    </submittedName>
</protein>
<evidence type="ECO:0000256" key="2">
    <source>
        <dbReference type="ARBA" id="ARBA00023015"/>
    </source>
</evidence>
<dbReference type="GO" id="GO:0003677">
    <property type="term" value="F:DNA binding"/>
    <property type="evidence" value="ECO:0007669"/>
    <property type="project" value="UniProtKB-KW"/>
</dbReference>
<dbReference type="FunFam" id="1.10.10.10:FF:000001">
    <property type="entry name" value="LysR family transcriptional regulator"/>
    <property type="match status" value="1"/>
</dbReference>
<dbReference type="InterPro" id="IPR036388">
    <property type="entry name" value="WH-like_DNA-bd_sf"/>
</dbReference>
<proteinExistence type="inferred from homology"/>
<dbReference type="PANTHER" id="PTHR30537">
    <property type="entry name" value="HTH-TYPE TRANSCRIPTIONAL REGULATOR"/>
    <property type="match status" value="1"/>
</dbReference>
<evidence type="ECO:0000256" key="1">
    <source>
        <dbReference type="ARBA" id="ARBA00009437"/>
    </source>
</evidence>
<evidence type="ECO:0000313" key="7">
    <source>
        <dbReference type="Proteomes" id="UP000001880"/>
    </source>
</evidence>
<dbReference type="HOGENOM" id="CLU_039613_16_2_7"/>
<dbReference type="InterPro" id="IPR058163">
    <property type="entry name" value="LysR-type_TF_proteobact-type"/>
</dbReference>
<gene>
    <name evidence="6" type="ordered locus">Hoch_1650</name>
</gene>
<dbReference type="AlphaFoldDB" id="D0LWV3"/>
<dbReference type="Pfam" id="PF03466">
    <property type="entry name" value="LysR_substrate"/>
    <property type="match status" value="1"/>
</dbReference>
<evidence type="ECO:0000259" key="5">
    <source>
        <dbReference type="PROSITE" id="PS50931"/>
    </source>
</evidence>
<keyword evidence="7" id="KW-1185">Reference proteome</keyword>
<keyword evidence="4" id="KW-0804">Transcription</keyword>
<dbReference type="InterPro" id="IPR036390">
    <property type="entry name" value="WH_DNA-bd_sf"/>
</dbReference>
<dbReference type="SUPFAM" id="SSF53850">
    <property type="entry name" value="Periplasmic binding protein-like II"/>
    <property type="match status" value="1"/>
</dbReference>
<evidence type="ECO:0000256" key="4">
    <source>
        <dbReference type="ARBA" id="ARBA00023163"/>
    </source>
</evidence>